<sequence>MYGRPRGVLEPPARTPFPGGSSVLHVLYLVGVASFAASGVLAAHRANMDPFGGIVLAFAASISGGTLRDLILDRHPLYWTHDWVLLTVISCTAVATMLYLRRWELPHRSLMTVDAVGLAVVTVIGARAAIDAGVTPFAVIILAVLTGVTGEVVRDVLCGEFPPLLLREEVYATAALAGAVGYLLLHWAGASDTLGTVVAAGLVFALRMAAVHRELHLPRLADSATRAAERRTRCEPSAAGRADRTR</sequence>
<evidence type="ECO:0000313" key="10">
    <source>
        <dbReference type="Proteomes" id="UP000642284"/>
    </source>
</evidence>
<dbReference type="PANTHER" id="PTHR30506">
    <property type="entry name" value="INNER MEMBRANE PROTEIN"/>
    <property type="match status" value="1"/>
</dbReference>
<accession>A0ABR7SFN4</accession>
<evidence type="ECO:0000259" key="8">
    <source>
        <dbReference type="Pfam" id="PF03458"/>
    </source>
</evidence>
<evidence type="ECO:0000256" key="2">
    <source>
        <dbReference type="ARBA" id="ARBA00008193"/>
    </source>
</evidence>
<protein>
    <submittedName>
        <fullName evidence="9">Trimeric intracellular cation channel family protein</fullName>
    </submittedName>
</protein>
<proteinExistence type="inferred from homology"/>
<gene>
    <name evidence="9" type="ORF">H9Y04_14570</name>
</gene>
<dbReference type="EMBL" id="JACTVJ010000006">
    <property type="protein sequence ID" value="MBC9713792.1"/>
    <property type="molecule type" value="Genomic_DNA"/>
</dbReference>
<comment type="caution">
    <text evidence="9">The sequence shown here is derived from an EMBL/GenBank/DDBJ whole genome shotgun (WGS) entry which is preliminary data.</text>
</comment>
<feature type="transmembrane region" description="Helical" evidence="7">
    <location>
        <begin position="51"/>
        <end position="71"/>
    </location>
</feature>
<keyword evidence="5 7" id="KW-1133">Transmembrane helix</keyword>
<feature type="transmembrane region" description="Helical" evidence="7">
    <location>
        <begin position="194"/>
        <end position="210"/>
    </location>
</feature>
<keyword evidence="4 7" id="KW-0812">Transmembrane</keyword>
<comment type="similarity">
    <text evidence="2">Belongs to the UPF0126 family.</text>
</comment>
<feature type="transmembrane region" description="Helical" evidence="7">
    <location>
        <begin position="83"/>
        <end position="100"/>
    </location>
</feature>
<feature type="transmembrane region" description="Helical" evidence="7">
    <location>
        <begin position="26"/>
        <end position="44"/>
    </location>
</feature>
<evidence type="ECO:0000256" key="1">
    <source>
        <dbReference type="ARBA" id="ARBA00004651"/>
    </source>
</evidence>
<feature type="domain" description="Glycine transporter" evidence="8">
    <location>
        <begin position="112"/>
        <end position="186"/>
    </location>
</feature>
<keyword evidence="6 7" id="KW-0472">Membrane</keyword>
<comment type="subcellular location">
    <subcellularLocation>
        <location evidence="1">Cell membrane</location>
        <topology evidence="1">Multi-pass membrane protein</topology>
    </subcellularLocation>
</comment>
<evidence type="ECO:0000313" key="9">
    <source>
        <dbReference type="EMBL" id="MBC9713792.1"/>
    </source>
</evidence>
<keyword evidence="10" id="KW-1185">Reference proteome</keyword>
<name>A0ABR7SFN4_9ACTN</name>
<dbReference type="InterPro" id="IPR005115">
    <property type="entry name" value="Gly_transporter"/>
</dbReference>
<evidence type="ECO:0000256" key="5">
    <source>
        <dbReference type="ARBA" id="ARBA00022989"/>
    </source>
</evidence>
<evidence type="ECO:0000256" key="4">
    <source>
        <dbReference type="ARBA" id="ARBA00022692"/>
    </source>
</evidence>
<feature type="domain" description="Glycine transporter" evidence="8">
    <location>
        <begin position="26"/>
        <end position="98"/>
    </location>
</feature>
<organism evidence="9 10">
    <name type="scientific">Streptomyces polyasparticus</name>
    <dbReference type="NCBI Taxonomy" id="2767826"/>
    <lineage>
        <taxon>Bacteria</taxon>
        <taxon>Bacillati</taxon>
        <taxon>Actinomycetota</taxon>
        <taxon>Actinomycetes</taxon>
        <taxon>Kitasatosporales</taxon>
        <taxon>Streptomycetaceae</taxon>
        <taxon>Streptomyces</taxon>
    </lineage>
</organism>
<reference evidence="9 10" key="1">
    <citation type="submission" date="2020-08" db="EMBL/GenBank/DDBJ databases">
        <title>Genemic of Streptomyces polyaspartic.</title>
        <authorList>
            <person name="Liu W."/>
        </authorList>
    </citation>
    <scope>NUCLEOTIDE SEQUENCE [LARGE SCALE GENOMIC DNA]</scope>
    <source>
        <strain evidence="9 10">TRM66268-LWL</strain>
    </source>
</reference>
<evidence type="ECO:0000256" key="7">
    <source>
        <dbReference type="SAM" id="Phobius"/>
    </source>
</evidence>
<evidence type="ECO:0000256" key="3">
    <source>
        <dbReference type="ARBA" id="ARBA00022475"/>
    </source>
</evidence>
<evidence type="ECO:0000256" key="6">
    <source>
        <dbReference type="ARBA" id="ARBA00023136"/>
    </source>
</evidence>
<dbReference type="Pfam" id="PF03458">
    <property type="entry name" value="Gly_transporter"/>
    <property type="match status" value="2"/>
</dbReference>
<dbReference type="PANTHER" id="PTHR30506:SF3">
    <property type="entry name" value="UPF0126 INNER MEMBRANE PROTEIN YADS-RELATED"/>
    <property type="match status" value="1"/>
</dbReference>
<keyword evidence="3" id="KW-1003">Cell membrane</keyword>
<dbReference type="Proteomes" id="UP000642284">
    <property type="component" value="Unassembled WGS sequence"/>
</dbReference>